<organism evidence="2 3">
    <name type="scientific">Ideonella lacteola</name>
    <dbReference type="NCBI Taxonomy" id="2984193"/>
    <lineage>
        <taxon>Bacteria</taxon>
        <taxon>Pseudomonadati</taxon>
        <taxon>Pseudomonadota</taxon>
        <taxon>Betaproteobacteria</taxon>
        <taxon>Burkholderiales</taxon>
        <taxon>Sphaerotilaceae</taxon>
        <taxon>Ideonella</taxon>
    </lineage>
</organism>
<protein>
    <recommendedName>
        <fullName evidence="4">Lipoprotein</fullName>
    </recommendedName>
</protein>
<evidence type="ECO:0000313" key="3">
    <source>
        <dbReference type="Proteomes" id="UP001371218"/>
    </source>
</evidence>
<keyword evidence="1" id="KW-0732">Signal</keyword>
<dbReference type="EMBL" id="JBBUTG010000001">
    <property type="protein sequence ID" value="MEK8029295.1"/>
    <property type="molecule type" value="Genomic_DNA"/>
</dbReference>
<dbReference type="RefSeq" id="WP_341423638.1">
    <property type="nucleotide sequence ID" value="NZ_JBBUTG010000001.1"/>
</dbReference>
<evidence type="ECO:0008006" key="4">
    <source>
        <dbReference type="Google" id="ProtNLM"/>
    </source>
</evidence>
<feature type="chain" id="PRO_5045766500" description="Lipoprotein" evidence="1">
    <location>
        <begin position="35"/>
        <end position="140"/>
    </location>
</feature>
<accession>A0ABU9BK24</accession>
<name>A0ABU9BK24_9BURK</name>
<keyword evidence="3" id="KW-1185">Reference proteome</keyword>
<comment type="caution">
    <text evidence="2">The sequence shown here is derived from an EMBL/GenBank/DDBJ whole genome shotgun (WGS) entry which is preliminary data.</text>
</comment>
<sequence length="140" mass="14843">MTHTTPSIVRRTAACLSASLLFTLGACSTAPTDAADQPASNPPLVAGWQEHTSPLYNLGPGPTAGTTVWMVSALLPRGNYQVINRQGDRARLLEGHRFEVDGSINKEIRLILPFASGSLEAIEEKYVVAQASVKGSKGTP</sequence>
<feature type="signal peptide" evidence="1">
    <location>
        <begin position="1"/>
        <end position="34"/>
    </location>
</feature>
<gene>
    <name evidence="2" type="ORF">AACH06_00560</name>
</gene>
<dbReference type="Proteomes" id="UP001371218">
    <property type="component" value="Unassembled WGS sequence"/>
</dbReference>
<reference evidence="2 3" key="1">
    <citation type="submission" date="2024-04" db="EMBL/GenBank/DDBJ databases">
        <title>Novel species of the genus Ideonella isolated from streams.</title>
        <authorList>
            <person name="Lu H."/>
        </authorList>
    </citation>
    <scope>NUCLEOTIDE SEQUENCE [LARGE SCALE GENOMIC DNA]</scope>
    <source>
        <strain evidence="2 3">DXS29W</strain>
    </source>
</reference>
<proteinExistence type="predicted"/>
<evidence type="ECO:0000313" key="2">
    <source>
        <dbReference type="EMBL" id="MEK8029295.1"/>
    </source>
</evidence>
<evidence type="ECO:0000256" key="1">
    <source>
        <dbReference type="SAM" id="SignalP"/>
    </source>
</evidence>